<dbReference type="KEGG" id="pcor:KS4_18690"/>
<dbReference type="PROSITE" id="PS01042">
    <property type="entry name" value="HOMOSER_DHGENASE"/>
    <property type="match status" value="1"/>
</dbReference>
<dbReference type="FunFam" id="3.30.70.260:FF:000030">
    <property type="entry name" value="Homoserine dehydrogenase"/>
    <property type="match status" value="1"/>
</dbReference>
<comment type="catalytic activity">
    <reaction evidence="13">
        <text>L-homoserine + NADP(+) = L-aspartate 4-semialdehyde + NADPH + H(+)</text>
        <dbReference type="Rhea" id="RHEA:15761"/>
        <dbReference type="ChEBI" id="CHEBI:15378"/>
        <dbReference type="ChEBI" id="CHEBI:57476"/>
        <dbReference type="ChEBI" id="CHEBI:57783"/>
        <dbReference type="ChEBI" id="CHEBI:58349"/>
        <dbReference type="ChEBI" id="CHEBI:537519"/>
        <dbReference type="EC" id="1.1.1.3"/>
    </reaction>
</comment>
<keyword evidence="9 13" id="KW-0560">Oxidoreductase</keyword>
<dbReference type="InterPro" id="IPR001342">
    <property type="entry name" value="HDH_cat"/>
</dbReference>
<evidence type="ECO:0000256" key="1">
    <source>
        <dbReference type="ARBA" id="ARBA00005056"/>
    </source>
</evidence>
<dbReference type="GO" id="GO:0050661">
    <property type="term" value="F:NADP binding"/>
    <property type="evidence" value="ECO:0007669"/>
    <property type="project" value="InterPro"/>
</dbReference>
<dbReference type="InterPro" id="IPR036291">
    <property type="entry name" value="NAD(P)-bd_dom_sf"/>
</dbReference>
<dbReference type="GO" id="GO:0004412">
    <property type="term" value="F:homoserine dehydrogenase activity"/>
    <property type="evidence" value="ECO:0007669"/>
    <property type="project" value="UniProtKB-EC"/>
</dbReference>
<dbReference type="GO" id="GO:0009088">
    <property type="term" value="P:threonine biosynthetic process"/>
    <property type="evidence" value="ECO:0007669"/>
    <property type="project" value="UniProtKB-UniPathway"/>
</dbReference>
<evidence type="ECO:0000256" key="4">
    <source>
        <dbReference type="ARBA" id="ARBA00013213"/>
    </source>
</evidence>
<dbReference type="Gene3D" id="3.40.50.720">
    <property type="entry name" value="NAD(P)-binding Rossmann-like Domain"/>
    <property type="match status" value="1"/>
</dbReference>
<dbReference type="Pfam" id="PF00742">
    <property type="entry name" value="Homoserine_dh"/>
    <property type="match status" value="1"/>
</dbReference>
<dbReference type="Pfam" id="PF03447">
    <property type="entry name" value="NAD_binding_3"/>
    <property type="match status" value="1"/>
</dbReference>
<keyword evidence="8 12" id="KW-0521">NADP</keyword>
<dbReference type="GO" id="GO:0009086">
    <property type="term" value="P:methionine biosynthetic process"/>
    <property type="evidence" value="ECO:0007669"/>
    <property type="project" value="UniProtKB-KW"/>
</dbReference>
<evidence type="ECO:0000313" key="16">
    <source>
        <dbReference type="EMBL" id="QDU33811.1"/>
    </source>
</evidence>
<keyword evidence="6 13" id="KW-0028">Amino-acid biosynthesis</keyword>
<dbReference type="FunFam" id="3.30.360.10:FF:000005">
    <property type="entry name" value="Homoserine dehydrogenase"/>
    <property type="match status" value="1"/>
</dbReference>
<dbReference type="CDD" id="cd04881">
    <property type="entry name" value="ACT_HSDH-Hom"/>
    <property type="match status" value="1"/>
</dbReference>
<comment type="pathway">
    <text evidence="1 13">Amino-acid biosynthesis; L-threonine biosynthesis; L-threonine from L-aspartate: step 3/5.</text>
</comment>
<feature type="active site" description="Proton donor" evidence="11">
    <location>
        <position position="209"/>
    </location>
</feature>
<protein>
    <recommendedName>
        <fullName evidence="5 13">Homoserine dehydrogenase</fullName>
        <ecNumber evidence="4 13">1.1.1.3</ecNumber>
    </recommendedName>
</protein>
<keyword evidence="10 13" id="KW-0486">Methionine biosynthesis</keyword>
<feature type="binding site" evidence="12">
    <location>
        <position position="109"/>
    </location>
    <ligand>
        <name>NADPH</name>
        <dbReference type="ChEBI" id="CHEBI:57783"/>
    </ligand>
</feature>
<dbReference type="InterPro" id="IPR016204">
    <property type="entry name" value="HDH"/>
</dbReference>
<dbReference type="InterPro" id="IPR002912">
    <property type="entry name" value="ACT_dom"/>
</dbReference>
<dbReference type="SUPFAM" id="SSF55021">
    <property type="entry name" value="ACT-like"/>
    <property type="match status" value="1"/>
</dbReference>
<evidence type="ECO:0000256" key="14">
    <source>
        <dbReference type="RuleBase" id="RU004171"/>
    </source>
</evidence>
<comment type="pathway">
    <text evidence="2 13">Amino-acid biosynthesis; L-methionine biosynthesis via de novo pathway; L-homoserine from L-aspartate: step 3/3.</text>
</comment>
<comment type="similarity">
    <text evidence="3 14">Belongs to the homoserine dehydrogenase family.</text>
</comment>
<evidence type="ECO:0000256" key="12">
    <source>
        <dbReference type="PIRSR" id="PIRSR000098-2"/>
    </source>
</evidence>
<evidence type="ECO:0000256" key="8">
    <source>
        <dbReference type="ARBA" id="ARBA00022857"/>
    </source>
</evidence>
<dbReference type="AlphaFoldDB" id="A0A517YUB0"/>
<feature type="domain" description="ACT" evidence="15">
    <location>
        <begin position="358"/>
        <end position="437"/>
    </location>
</feature>
<keyword evidence="17" id="KW-1185">Reference proteome</keyword>
<dbReference type="PIRSF" id="PIRSF000098">
    <property type="entry name" value="Homoser_dehydrog"/>
    <property type="match status" value="1"/>
</dbReference>
<evidence type="ECO:0000256" key="2">
    <source>
        <dbReference type="ARBA" id="ARBA00005062"/>
    </source>
</evidence>
<dbReference type="PROSITE" id="PS51671">
    <property type="entry name" value="ACT"/>
    <property type="match status" value="1"/>
</dbReference>
<dbReference type="Gene3D" id="3.30.360.10">
    <property type="entry name" value="Dihydrodipicolinate Reductase, domain 2"/>
    <property type="match status" value="1"/>
</dbReference>
<sequence length="441" mass="46889">MSDKPINIGIIGMGTVGGGVTELFATQAQTYAKRIGKPVQVSKVLVLNVAEVPADRKEHIADGVLTDNADDFWSSDFEILIELMGGTGAAYTFVKKALEAGKHIVTANKALLAKHGHELFGLAHKNNVSIAFEASCGGGIPCITALKYGLMANQIGGLYGILNGTCNYILTEMTQKNKTYDVALKEAQEKGFAEADPYLDVSGADTAQKLSILASLAFGVHIEGSQVEHIGVDILDLQDIQFGAELGYDIKLLGTAERKEENGPVSVKTQPCFVHKSDLIANVHGPMNALSVYGHAVGHTMYYGAGAGRYPTASAVVSDALNIASGWYGAAFAQMNLTPDCNDPAELVAKEDIESRYYLRFNALDVPGVIAKVTTILGNKDISIAAVMQHESNPGEFTPIVITTHDAKQGDLDSAITEIEALKEIDGNLVSIRIAEFASDS</sequence>
<dbReference type="Proteomes" id="UP000317369">
    <property type="component" value="Chromosome"/>
</dbReference>
<evidence type="ECO:0000256" key="10">
    <source>
        <dbReference type="ARBA" id="ARBA00023167"/>
    </source>
</evidence>
<dbReference type="RefSeq" id="WP_145077156.1">
    <property type="nucleotide sequence ID" value="NZ_CP036425.1"/>
</dbReference>
<organism evidence="16 17">
    <name type="scientific">Poriferisphaera corsica</name>
    <dbReference type="NCBI Taxonomy" id="2528020"/>
    <lineage>
        <taxon>Bacteria</taxon>
        <taxon>Pseudomonadati</taxon>
        <taxon>Planctomycetota</taxon>
        <taxon>Phycisphaerae</taxon>
        <taxon>Phycisphaerales</taxon>
        <taxon>Phycisphaeraceae</taxon>
        <taxon>Poriferisphaera</taxon>
    </lineage>
</organism>
<dbReference type="UniPathway" id="UPA00051">
    <property type="reaction ID" value="UER00465"/>
</dbReference>
<dbReference type="InterPro" id="IPR019811">
    <property type="entry name" value="HDH_CS"/>
</dbReference>
<keyword evidence="7 13" id="KW-0791">Threonine biosynthesis</keyword>
<dbReference type="SUPFAM" id="SSF55347">
    <property type="entry name" value="Glyceraldehyde-3-phosphate dehydrogenase-like, C-terminal domain"/>
    <property type="match status" value="1"/>
</dbReference>
<dbReference type="PANTHER" id="PTHR43331">
    <property type="entry name" value="HOMOSERINE DEHYDROGENASE"/>
    <property type="match status" value="1"/>
</dbReference>
<gene>
    <name evidence="16" type="primary">hom</name>
    <name evidence="16" type="ORF">KS4_18690</name>
</gene>
<dbReference type="Gene3D" id="3.30.70.260">
    <property type="match status" value="1"/>
</dbReference>
<feature type="binding site" evidence="12">
    <location>
        <position position="194"/>
    </location>
    <ligand>
        <name>L-homoserine</name>
        <dbReference type="ChEBI" id="CHEBI:57476"/>
    </ligand>
</feature>
<evidence type="ECO:0000256" key="3">
    <source>
        <dbReference type="ARBA" id="ARBA00006753"/>
    </source>
</evidence>
<accession>A0A517YUB0</accession>
<reference evidence="16 17" key="1">
    <citation type="submission" date="2019-02" db="EMBL/GenBank/DDBJ databases">
        <title>Deep-cultivation of Planctomycetes and their phenomic and genomic characterization uncovers novel biology.</title>
        <authorList>
            <person name="Wiegand S."/>
            <person name="Jogler M."/>
            <person name="Boedeker C."/>
            <person name="Pinto D."/>
            <person name="Vollmers J."/>
            <person name="Rivas-Marin E."/>
            <person name="Kohn T."/>
            <person name="Peeters S.H."/>
            <person name="Heuer A."/>
            <person name="Rast P."/>
            <person name="Oberbeckmann S."/>
            <person name="Bunk B."/>
            <person name="Jeske O."/>
            <person name="Meyerdierks A."/>
            <person name="Storesund J.E."/>
            <person name="Kallscheuer N."/>
            <person name="Luecker S."/>
            <person name="Lage O.M."/>
            <person name="Pohl T."/>
            <person name="Merkel B.J."/>
            <person name="Hornburger P."/>
            <person name="Mueller R.-W."/>
            <person name="Bruemmer F."/>
            <person name="Labrenz M."/>
            <person name="Spormann A.M."/>
            <person name="Op den Camp H."/>
            <person name="Overmann J."/>
            <person name="Amann R."/>
            <person name="Jetten M.S.M."/>
            <person name="Mascher T."/>
            <person name="Medema M.H."/>
            <person name="Devos D.P."/>
            <person name="Kaster A.-K."/>
            <person name="Ovreas L."/>
            <person name="Rohde M."/>
            <person name="Galperin M.Y."/>
            <person name="Jogler C."/>
        </authorList>
    </citation>
    <scope>NUCLEOTIDE SEQUENCE [LARGE SCALE GENOMIC DNA]</scope>
    <source>
        <strain evidence="16 17">KS4</strain>
    </source>
</reference>
<dbReference type="EMBL" id="CP036425">
    <property type="protein sequence ID" value="QDU33811.1"/>
    <property type="molecule type" value="Genomic_DNA"/>
</dbReference>
<evidence type="ECO:0000256" key="13">
    <source>
        <dbReference type="RuleBase" id="RU000579"/>
    </source>
</evidence>
<dbReference type="UniPathway" id="UPA00050">
    <property type="reaction ID" value="UER00063"/>
</dbReference>
<evidence type="ECO:0000259" key="15">
    <source>
        <dbReference type="PROSITE" id="PS51671"/>
    </source>
</evidence>
<dbReference type="InterPro" id="IPR005106">
    <property type="entry name" value="Asp/hSer_DH_NAD-bd"/>
</dbReference>
<name>A0A517YUB0_9BACT</name>
<proteinExistence type="inferred from homology"/>
<evidence type="ECO:0000256" key="6">
    <source>
        <dbReference type="ARBA" id="ARBA00022605"/>
    </source>
</evidence>
<dbReference type="NCBIfam" id="NF004976">
    <property type="entry name" value="PRK06349.1"/>
    <property type="match status" value="1"/>
</dbReference>
<dbReference type="PANTHER" id="PTHR43331:SF1">
    <property type="entry name" value="HOMOSERINE DEHYDROGENASE"/>
    <property type="match status" value="1"/>
</dbReference>
<evidence type="ECO:0000256" key="5">
    <source>
        <dbReference type="ARBA" id="ARBA00013376"/>
    </source>
</evidence>
<dbReference type="Pfam" id="PF01842">
    <property type="entry name" value="ACT"/>
    <property type="match status" value="1"/>
</dbReference>
<evidence type="ECO:0000256" key="11">
    <source>
        <dbReference type="PIRSR" id="PIRSR000098-1"/>
    </source>
</evidence>
<feature type="binding site" evidence="12">
    <location>
        <begin position="11"/>
        <end position="18"/>
    </location>
    <ligand>
        <name>NADP(+)</name>
        <dbReference type="ChEBI" id="CHEBI:58349"/>
    </ligand>
</feature>
<dbReference type="OrthoDB" id="9808167at2"/>
<dbReference type="InterPro" id="IPR045865">
    <property type="entry name" value="ACT-like_dom_sf"/>
</dbReference>
<dbReference type="EC" id="1.1.1.3" evidence="4 13"/>
<evidence type="ECO:0000313" key="17">
    <source>
        <dbReference type="Proteomes" id="UP000317369"/>
    </source>
</evidence>
<evidence type="ECO:0000256" key="9">
    <source>
        <dbReference type="ARBA" id="ARBA00023002"/>
    </source>
</evidence>
<dbReference type="SUPFAM" id="SSF51735">
    <property type="entry name" value="NAD(P)-binding Rossmann-fold domains"/>
    <property type="match status" value="1"/>
</dbReference>
<evidence type="ECO:0000256" key="7">
    <source>
        <dbReference type="ARBA" id="ARBA00022697"/>
    </source>
</evidence>